<dbReference type="GO" id="GO:0006508">
    <property type="term" value="P:proteolysis"/>
    <property type="evidence" value="ECO:0007669"/>
    <property type="project" value="InterPro"/>
</dbReference>
<keyword evidence="2" id="KW-0732">Signal</keyword>
<dbReference type="Gene3D" id="3.40.390.10">
    <property type="entry name" value="Collagenase (Catalytic Domain)"/>
    <property type="match status" value="1"/>
</dbReference>
<gene>
    <name evidence="4" type="ORF">ANCDUO_18057</name>
</gene>
<dbReference type="InterPro" id="IPR024079">
    <property type="entry name" value="MetalloPept_cat_dom_sf"/>
</dbReference>
<proteinExistence type="predicted"/>
<dbReference type="Proteomes" id="UP000054047">
    <property type="component" value="Unassembled WGS sequence"/>
</dbReference>
<dbReference type="SUPFAM" id="SSF55486">
    <property type="entry name" value="Metalloproteases ('zincins'), catalytic domain"/>
    <property type="match status" value="1"/>
</dbReference>
<protein>
    <recommendedName>
        <fullName evidence="3">Peptidase M12A domain-containing protein</fullName>
    </recommendedName>
</protein>
<dbReference type="OrthoDB" id="5858430at2759"/>
<evidence type="ECO:0000259" key="3">
    <source>
        <dbReference type="PROSITE" id="PS51864"/>
    </source>
</evidence>
<dbReference type="Pfam" id="PF01400">
    <property type="entry name" value="Astacin"/>
    <property type="match status" value="1"/>
</dbReference>
<evidence type="ECO:0000313" key="4">
    <source>
        <dbReference type="EMBL" id="KIH51850.1"/>
    </source>
</evidence>
<organism evidence="4 5">
    <name type="scientific">Ancylostoma duodenale</name>
    <dbReference type="NCBI Taxonomy" id="51022"/>
    <lineage>
        <taxon>Eukaryota</taxon>
        <taxon>Metazoa</taxon>
        <taxon>Ecdysozoa</taxon>
        <taxon>Nematoda</taxon>
        <taxon>Chromadorea</taxon>
        <taxon>Rhabditida</taxon>
        <taxon>Rhabditina</taxon>
        <taxon>Rhabditomorpha</taxon>
        <taxon>Strongyloidea</taxon>
        <taxon>Ancylostomatidae</taxon>
        <taxon>Ancylostomatinae</taxon>
        <taxon>Ancylostoma</taxon>
    </lineage>
</organism>
<dbReference type="AlphaFoldDB" id="A0A0C2FTF4"/>
<feature type="domain" description="Peptidase M12A" evidence="3">
    <location>
        <begin position="145"/>
        <end position="207"/>
    </location>
</feature>
<accession>A0A0C2FTF4</accession>
<feature type="signal peptide" evidence="2">
    <location>
        <begin position="1"/>
        <end position="16"/>
    </location>
</feature>
<dbReference type="InterPro" id="IPR001506">
    <property type="entry name" value="Peptidase_M12A"/>
</dbReference>
<name>A0A0C2FTF4_9BILA</name>
<keyword evidence="5" id="KW-1185">Reference proteome</keyword>
<sequence length="207" mass="23357">MRLLFLTLLLAVCVGAGLLGNLGSKVKGVFSGENSLGAKLKNATINAFRKLKLHERFRGMRNKILKTLKLTPKMLKSLKERLKKLRPIKQDHIKKEGDSIDQINAKLSATEHLFQSDIALTKQQADMIAKEIDEEAAGVPRSKRQAFKDRNYPRTLWSEGVNYVFDASATPQMRSVFVKGAKAWQKDTCIDFKENPNGEELMHTAKF</sequence>
<evidence type="ECO:0000313" key="5">
    <source>
        <dbReference type="Proteomes" id="UP000054047"/>
    </source>
</evidence>
<evidence type="ECO:0000256" key="2">
    <source>
        <dbReference type="SAM" id="SignalP"/>
    </source>
</evidence>
<reference evidence="4 5" key="1">
    <citation type="submission" date="2013-12" db="EMBL/GenBank/DDBJ databases">
        <title>Draft genome of the parsitic nematode Ancylostoma duodenale.</title>
        <authorList>
            <person name="Mitreva M."/>
        </authorList>
    </citation>
    <scope>NUCLEOTIDE SEQUENCE [LARGE SCALE GENOMIC DNA]</scope>
    <source>
        <strain evidence="4 5">Zhejiang</strain>
    </source>
</reference>
<evidence type="ECO:0000256" key="1">
    <source>
        <dbReference type="PROSITE-ProRule" id="PRU01211"/>
    </source>
</evidence>
<dbReference type="PROSITE" id="PS51864">
    <property type="entry name" value="ASTACIN"/>
    <property type="match status" value="1"/>
</dbReference>
<dbReference type="GO" id="GO:0004222">
    <property type="term" value="F:metalloendopeptidase activity"/>
    <property type="evidence" value="ECO:0007669"/>
    <property type="project" value="InterPro"/>
</dbReference>
<dbReference type="EMBL" id="KN745241">
    <property type="protein sequence ID" value="KIH51850.1"/>
    <property type="molecule type" value="Genomic_DNA"/>
</dbReference>
<feature type="chain" id="PRO_5002148783" description="Peptidase M12A domain-containing protein" evidence="2">
    <location>
        <begin position="17"/>
        <end position="207"/>
    </location>
</feature>
<comment type="caution">
    <text evidence="1">Lacks conserved residue(s) required for the propagation of feature annotation.</text>
</comment>